<comment type="caution">
    <text evidence="2">The sequence shown here is derived from an EMBL/GenBank/DDBJ whole genome shotgun (WGS) entry which is preliminary data.</text>
</comment>
<feature type="compositionally biased region" description="Low complexity" evidence="1">
    <location>
        <begin position="49"/>
        <end position="64"/>
    </location>
</feature>
<feature type="compositionally biased region" description="Basic and acidic residues" evidence="1">
    <location>
        <begin position="65"/>
        <end position="79"/>
    </location>
</feature>
<protein>
    <submittedName>
        <fullName evidence="2">Uncharacterized protein</fullName>
    </submittedName>
</protein>
<keyword evidence="3" id="KW-1185">Reference proteome</keyword>
<feature type="region of interest" description="Disordered" evidence="1">
    <location>
        <begin position="14"/>
        <end position="225"/>
    </location>
</feature>
<dbReference type="EMBL" id="JAHXZI010000007">
    <property type="protein sequence ID" value="MBW6435161.1"/>
    <property type="molecule type" value="Genomic_DNA"/>
</dbReference>
<gene>
    <name evidence="2" type="ORF">KZ829_15580</name>
</gene>
<dbReference type="Proteomes" id="UP001519863">
    <property type="component" value="Unassembled WGS sequence"/>
</dbReference>
<reference evidence="2 3" key="1">
    <citation type="journal article" date="2013" name="Antonie Van Leeuwenhoek">
        <title>Actinoplanes hulinensis sp. nov., a novel actinomycete isolated from soybean root (Glycine max (L.) Merr).</title>
        <authorList>
            <person name="Shen Y."/>
            <person name="Liu C."/>
            <person name="Wang X."/>
            <person name="Zhao J."/>
            <person name="Jia F."/>
            <person name="Zhang Y."/>
            <person name="Wang L."/>
            <person name="Yang D."/>
            <person name="Xiang W."/>
        </authorList>
    </citation>
    <scope>NUCLEOTIDE SEQUENCE [LARGE SCALE GENOMIC DNA]</scope>
    <source>
        <strain evidence="2 3">NEAU-M9</strain>
    </source>
</reference>
<proteinExistence type="predicted"/>
<accession>A0ABS7B295</accession>
<feature type="compositionally biased region" description="Low complexity" evidence="1">
    <location>
        <begin position="92"/>
        <end position="103"/>
    </location>
</feature>
<feature type="compositionally biased region" description="Low complexity" evidence="1">
    <location>
        <begin position="120"/>
        <end position="170"/>
    </location>
</feature>
<evidence type="ECO:0000313" key="2">
    <source>
        <dbReference type="EMBL" id="MBW6435161.1"/>
    </source>
</evidence>
<organism evidence="2 3">
    <name type="scientific">Actinoplanes hulinensis</name>
    <dbReference type="NCBI Taxonomy" id="1144547"/>
    <lineage>
        <taxon>Bacteria</taxon>
        <taxon>Bacillati</taxon>
        <taxon>Actinomycetota</taxon>
        <taxon>Actinomycetes</taxon>
        <taxon>Micromonosporales</taxon>
        <taxon>Micromonosporaceae</taxon>
        <taxon>Actinoplanes</taxon>
    </lineage>
</organism>
<evidence type="ECO:0000256" key="1">
    <source>
        <dbReference type="SAM" id="MobiDB-lite"/>
    </source>
</evidence>
<sequence>MPEPDFFDRLLARHTGLGDAVTARPRLPGPFERAEPRWEEVEAPPEPLRSASEPGARPAPAAPARIERRTEIRHTERFTPRVADPEPDTPIPSTEPTLPAEPAARPPRDRVIVSRVTSEPPVRSAAVPPRSPAPTTARAEHPAAGPAPLPRAAAREAPAAPTRPESARPPVSHRRARPAEPTVRVTIGRLEVRATAPERTPARTPRHGRPTPVVNLSDYLSGEAR</sequence>
<dbReference type="RefSeq" id="WP_220144611.1">
    <property type="nucleotide sequence ID" value="NZ_JAHXZI010000007.1"/>
</dbReference>
<evidence type="ECO:0000313" key="3">
    <source>
        <dbReference type="Proteomes" id="UP001519863"/>
    </source>
</evidence>
<name>A0ABS7B295_9ACTN</name>